<dbReference type="EnsemblMetazoa" id="SMAR007591-RA">
    <property type="protein sequence ID" value="SMAR007591-PA"/>
    <property type="gene ID" value="SMAR007591"/>
</dbReference>
<evidence type="ECO:0000256" key="4">
    <source>
        <dbReference type="ARBA" id="ARBA00023136"/>
    </source>
</evidence>
<proteinExistence type="predicted"/>
<dbReference type="FunFam" id="2.70.170.10:FF:000028">
    <property type="entry name" value="AcetylCholine Receptor"/>
    <property type="match status" value="1"/>
</dbReference>
<dbReference type="InterPro" id="IPR036734">
    <property type="entry name" value="Neur_chan_lig-bd_sf"/>
</dbReference>
<evidence type="ECO:0000313" key="7">
    <source>
        <dbReference type="EnsemblMetazoa" id="SMAR007591-PA"/>
    </source>
</evidence>
<dbReference type="PROSITE" id="PS00236">
    <property type="entry name" value="NEUROTR_ION_CHANNEL"/>
    <property type="match status" value="1"/>
</dbReference>
<dbReference type="GO" id="GO:0004888">
    <property type="term" value="F:transmembrane signaling receptor activity"/>
    <property type="evidence" value="ECO:0007669"/>
    <property type="project" value="InterPro"/>
</dbReference>
<dbReference type="PhylomeDB" id="T1J216"/>
<dbReference type="GO" id="GO:0016020">
    <property type="term" value="C:membrane"/>
    <property type="evidence" value="ECO:0007669"/>
    <property type="project" value="UniProtKB-SubCell"/>
</dbReference>
<dbReference type="OMA" id="TEHEVWI"/>
<keyword evidence="2 5" id="KW-0812">Transmembrane</keyword>
<dbReference type="InterPro" id="IPR006201">
    <property type="entry name" value="Neur_channel"/>
</dbReference>
<dbReference type="STRING" id="126957.T1J216"/>
<dbReference type="InterPro" id="IPR006202">
    <property type="entry name" value="Neur_chan_lig-bd"/>
</dbReference>
<dbReference type="HOGENOM" id="CLU_018074_2_2_1"/>
<protein>
    <recommendedName>
        <fullName evidence="6">Neurotransmitter-gated ion-channel ligand-binding domain-containing protein</fullName>
    </recommendedName>
</protein>
<accession>T1J216</accession>
<dbReference type="InterPro" id="IPR036719">
    <property type="entry name" value="Neuro-gated_channel_TM_sf"/>
</dbReference>
<feature type="domain" description="Neurotransmitter-gated ion-channel ligand-binding" evidence="6">
    <location>
        <begin position="2"/>
        <end position="159"/>
    </location>
</feature>
<dbReference type="AlphaFoldDB" id="T1J216"/>
<reference evidence="8" key="1">
    <citation type="submission" date="2011-05" db="EMBL/GenBank/DDBJ databases">
        <authorList>
            <person name="Richards S.R."/>
            <person name="Qu J."/>
            <person name="Jiang H."/>
            <person name="Jhangiani S.N."/>
            <person name="Agravi P."/>
            <person name="Goodspeed R."/>
            <person name="Gross S."/>
            <person name="Mandapat C."/>
            <person name="Jackson L."/>
            <person name="Mathew T."/>
            <person name="Pu L."/>
            <person name="Thornton R."/>
            <person name="Saada N."/>
            <person name="Wilczek-Boney K.B."/>
            <person name="Lee S."/>
            <person name="Kovar C."/>
            <person name="Wu Y."/>
            <person name="Scherer S.E."/>
            <person name="Worley K.C."/>
            <person name="Muzny D.M."/>
            <person name="Gibbs R."/>
        </authorList>
    </citation>
    <scope>NUCLEOTIDE SEQUENCE</scope>
    <source>
        <strain evidence="8">Brora</strain>
    </source>
</reference>
<evidence type="ECO:0000256" key="2">
    <source>
        <dbReference type="ARBA" id="ARBA00022692"/>
    </source>
</evidence>
<keyword evidence="4 5" id="KW-0472">Membrane</keyword>
<dbReference type="Pfam" id="PF02931">
    <property type="entry name" value="Neur_chan_LBD"/>
    <property type="match status" value="1"/>
</dbReference>
<feature type="transmembrane region" description="Helical" evidence="5">
    <location>
        <begin position="197"/>
        <end position="218"/>
    </location>
</feature>
<evidence type="ECO:0000313" key="8">
    <source>
        <dbReference type="Proteomes" id="UP000014500"/>
    </source>
</evidence>
<dbReference type="SUPFAM" id="SSF90112">
    <property type="entry name" value="Neurotransmitter-gated ion-channel transmembrane pore"/>
    <property type="match status" value="1"/>
</dbReference>
<keyword evidence="3 5" id="KW-1133">Transmembrane helix</keyword>
<evidence type="ECO:0000256" key="5">
    <source>
        <dbReference type="SAM" id="Phobius"/>
    </source>
</evidence>
<dbReference type="Gene3D" id="1.20.58.390">
    <property type="entry name" value="Neurotransmitter-gated ion-channel transmembrane domain"/>
    <property type="match status" value="1"/>
</dbReference>
<dbReference type="EMBL" id="JH431792">
    <property type="status" value="NOT_ANNOTATED_CDS"/>
    <property type="molecule type" value="Genomic_DNA"/>
</dbReference>
<dbReference type="PANTHER" id="PTHR18945">
    <property type="entry name" value="NEUROTRANSMITTER GATED ION CHANNEL"/>
    <property type="match status" value="1"/>
</dbReference>
<organism evidence="7 8">
    <name type="scientific">Strigamia maritima</name>
    <name type="common">European centipede</name>
    <name type="synonym">Geophilus maritimus</name>
    <dbReference type="NCBI Taxonomy" id="126957"/>
    <lineage>
        <taxon>Eukaryota</taxon>
        <taxon>Metazoa</taxon>
        <taxon>Ecdysozoa</taxon>
        <taxon>Arthropoda</taxon>
        <taxon>Myriapoda</taxon>
        <taxon>Chilopoda</taxon>
        <taxon>Pleurostigmophora</taxon>
        <taxon>Geophilomorpha</taxon>
        <taxon>Linotaeniidae</taxon>
        <taxon>Strigamia</taxon>
    </lineage>
</organism>
<dbReference type="Proteomes" id="UP000014500">
    <property type="component" value="Unassembled WGS sequence"/>
</dbReference>
<dbReference type="InterPro" id="IPR038050">
    <property type="entry name" value="Neuro_actylchol_rec"/>
</dbReference>
<keyword evidence="8" id="KW-1185">Reference proteome</keyword>
<sequence length="230" mass="26136">MTVRLELSWANRDLAWNPRDYGGIENIHVQPSLIWIPYITLLNSAKKIDKNILHPTRAVVRNTGDVKLTTPLTIESHCVMDIRHFPFDQHLCTLIFGSWTHDGTHVNVTSVLTKIYIEALEIKSNDFQLIDMNGRRSTYRHTCCREIYYVGLFDYQFQRRSALYQVGILLPSALICLLSAGIFWVPPMTGHRLKMGLILLLANLILLMTLGLSLPISATATPSIGKFDKT</sequence>
<feature type="transmembrane region" description="Helical" evidence="5">
    <location>
        <begin position="162"/>
        <end position="185"/>
    </location>
</feature>
<dbReference type="GO" id="GO:0005230">
    <property type="term" value="F:extracellular ligand-gated monoatomic ion channel activity"/>
    <property type="evidence" value="ECO:0007669"/>
    <property type="project" value="InterPro"/>
</dbReference>
<dbReference type="Gene3D" id="2.70.170.10">
    <property type="entry name" value="Neurotransmitter-gated ion-channel ligand-binding domain"/>
    <property type="match status" value="1"/>
</dbReference>
<dbReference type="InterPro" id="IPR018000">
    <property type="entry name" value="Neurotransmitter_ion_chnl_CS"/>
</dbReference>
<comment type="subcellular location">
    <subcellularLocation>
        <location evidence="1">Membrane</location>
        <topology evidence="1">Multi-pass membrane protein</topology>
    </subcellularLocation>
</comment>
<evidence type="ECO:0000256" key="1">
    <source>
        <dbReference type="ARBA" id="ARBA00004141"/>
    </source>
</evidence>
<evidence type="ECO:0000259" key="6">
    <source>
        <dbReference type="Pfam" id="PF02931"/>
    </source>
</evidence>
<evidence type="ECO:0000256" key="3">
    <source>
        <dbReference type="ARBA" id="ARBA00022989"/>
    </source>
</evidence>
<dbReference type="SUPFAM" id="SSF63712">
    <property type="entry name" value="Nicotinic receptor ligand binding domain-like"/>
    <property type="match status" value="1"/>
</dbReference>
<dbReference type="eggNOG" id="KOG3645">
    <property type="taxonomic scope" value="Eukaryota"/>
</dbReference>
<reference evidence="7" key="2">
    <citation type="submission" date="2015-02" db="UniProtKB">
        <authorList>
            <consortium name="EnsemblMetazoa"/>
        </authorList>
    </citation>
    <scope>IDENTIFICATION</scope>
</reference>
<name>T1J216_STRMM</name>